<organism evidence="3 4">
    <name type="scientific">Linnemannia exigua</name>
    <dbReference type="NCBI Taxonomy" id="604196"/>
    <lineage>
        <taxon>Eukaryota</taxon>
        <taxon>Fungi</taxon>
        <taxon>Fungi incertae sedis</taxon>
        <taxon>Mucoromycota</taxon>
        <taxon>Mortierellomycotina</taxon>
        <taxon>Mortierellomycetes</taxon>
        <taxon>Mortierellales</taxon>
        <taxon>Mortierellaceae</taxon>
        <taxon>Linnemannia</taxon>
    </lineage>
</organism>
<feature type="transmembrane region" description="Helical" evidence="2">
    <location>
        <begin position="6"/>
        <end position="28"/>
    </location>
</feature>
<evidence type="ECO:0000256" key="2">
    <source>
        <dbReference type="SAM" id="Phobius"/>
    </source>
</evidence>
<dbReference type="Proteomes" id="UP001194580">
    <property type="component" value="Unassembled WGS sequence"/>
</dbReference>
<evidence type="ECO:0000313" key="3">
    <source>
        <dbReference type="EMBL" id="KAG0273695.1"/>
    </source>
</evidence>
<dbReference type="AlphaFoldDB" id="A0AAD4DB87"/>
<dbReference type="EMBL" id="JAAAIL010000707">
    <property type="protein sequence ID" value="KAG0273695.1"/>
    <property type="molecule type" value="Genomic_DNA"/>
</dbReference>
<evidence type="ECO:0000256" key="1">
    <source>
        <dbReference type="SAM" id="MobiDB-lite"/>
    </source>
</evidence>
<keyword evidence="2" id="KW-0472">Membrane</keyword>
<feature type="compositionally biased region" description="Polar residues" evidence="1">
    <location>
        <begin position="121"/>
        <end position="143"/>
    </location>
</feature>
<gene>
    <name evidence="3" type="ORF">BGZ95_010498</name>
</gene>
<sequence length="266" mass="28026">MSELSQGAIIGISVPSVALGLWMCYMCCCRKEANARNTQKLMDATNLMHAQEPQGLMSAGVMPDGTVGLLVRPLPSSGVLPHQPQPLPIQQQQLSYSPYIPPVPTQQYPLSAPSAPYQPESALQHQLQLSTHPRPQVVTSTGNEIKAGEDIPYVPSASSHGQGPGSFSGPVHLSSWTSPAPPVSAFTVPATATTAASSPSSVPNVSRPVVVRGPEERSPDTQPFYTMATPTAPYLSSVSVNASVEKAMLDSSQCVTRSPNNPHGPI</sequence>
<feature type="region of interest" description="Disordered" evidence="1">
    <location>
        <begin position="193"/>
        <end position="222"/>
    </location>
</feature>
<keyword evidence="2" id="KW-1133">Transmembrane helix</keyword>
<keyword evidence="4" id="KW-1185">Reference proteome</keyword>
<comment type="caution">
    <text evidence="3">The sequence shown here is derived from an EMBL/GenBank/DDBJ whole genome shotgun (WGS) entry which is preliminary data.</text>
</comment>
<feature type="compositionally biased region" description="Low complexity" evidence="1">
    <location>
        <begin position="193"/>
        <end position="211"/>
    </location>
</feature>
<feature type="region of interest" description="Disordered" evidence="1">
    <location>
        <begin position="110"/>
        <end position="173"/>
    </location>
</feature>
<evidence type="ECO:0000313" key="4">
    <source>
        <dbReference type="Proteomes" id="UP001194580"/>
    </source>
</evidence>
<reference evidence="3" key="1">
    <citation type="journal article" date="2020" name="Fungal Divers.">
        <title>Resolving the Mortierellaceae phylogeny through synthesis of multi-gene phylogenetics and phylogenomics.</title>
        <authorList>
            <person name="Vandepol N."/>
            <person name="Liber J."/>
            <person name="Desiro A."/>
            <person name="Na H."/>
            <person name="Kennedy M."/>
            <person name="Barry K."/>
            <person name="Grigoriev I.V."/>
            <person name="Miller A.N."/>
            <person name="O'Donnell K."/>
            <person name="Stajich J.E."/>
            <person name="Bonito G."/>
        </authorList>
    </citation>
    <scope>NUCLEOTIDE SEQUENCE</scope>
    <source>
        <strain evidence="3">NRRL 28262</strain>
    </source>
</reference>
<proteinExistence type="predicted"/>
<accession>A0AAD4DB87</accession>
<protein>
    <submittedName>
        <fullName evidence="3">Uncharacterized protein</fullName>
    </submittedName>
</protein>
<keyword evidence="2" id="KW-0812">Transmembrane</keyword>
<name>A0AAD4DB87_9FUNG</name>